<dbReference type="AlphaFoldDB" id="A0A9Q0F1H5"/>
<accession>A0A9Q0F1H5</accession>
<name>A0A9Q0F1H5_9ROSI</name>
<protein>
    <submittedName>
        <fullName evidence="1">Uncharacterized protein</fullName>
    </submittedName>
</protein>
<sequence length="80" mass="8832">MERVSGMMSKRLVLQPSTLVIRQCFGGDVGMPTLREAQLGLIHGLISSGRSRLNSTCKMWSWRHVGSFGGFLTRATFGTM</sequence>
<keyword evidence="2" id="KW-1185">Reference proteome</keyword>
<dbReference type="Proteomes" id="UP001141552">
    <property type="component" value="Unassembled WGS sequence"/>
</dbReference>
<evidence type="ECO:0000313" key="1">
    <source>
        <dbReference type="EMBL" id="KAJ4821841.1"/>
    </source>
</evidence>
<organism evidence="1 2">
    <name type="scientific">Turnera subulata</name>
    <dbReference type="NCBI Taxonomy" id="218843"/>
    <lineage>
        <taxon>Eukaryota</taxon>
        <taxon>Viridiplantae</taxon>
        <taxon>Streptophyta</taxon>
        <taxon>Embryophyta</taxon>
        <taxon>Tracheophyta</taxon>
        <taxon>Spermatophyta</taxon>
        <taxon>Magnoliopsida</taxon>
        <taxon>eudicotyledons</taxon>
        <taxon>Gunneridae</taxon>
        <taxon>Pentapetalae</taxon>
        <taxon>rosids</taxon>
        <taxon>fabids</taxon>
        <taxon>Malpighiales</taxon>
        <taxon>Passifloraceae</taxon>
        <taxon>Turnera</taxon>
    </lineage>
</organism>
<reference evidence="1" key="2">
    <citation type="journal article" date="2023" name="Plants (Basel)">
        <title>Annotation of the Turnera subulata (Passifloraceae) Draft Genome Reveals the S-Locus Evolved after the Divergence of Turneroideae from Passifloroideae in a Stepwise Manner.</title>
        <authorList>
            <person name="Henning P.M."/>
            <person name="Roalson E.H."/>
            <person name="Mir W."/>
            <person name="McCubbin A.G."/>
            <person name="Shore J.S."/>
        </authorList>
    </citation>
    <scope>NUCLEOTIDE SEQUENCE</scope>
    <source>
        <strain evidence="1">F60SS</strain>
    </source>
</reference>
<gene>
    <name evidence="1" type="ORF">Tsubulata_018562</name>
</gene>
<reference evidence="1" key="1">
    <citation type="submission" date="2022-02" db="EMBL/GenBank/DDBJ databases">
        <authorList>
            <person name="Henning P.M."/>
            <person name="McCubbin A.G."/>
            <person name="Shore J.S."/>
        </authorList>
    </citation>
    <scope>NUCLEOTIDE SEQUENCE</scope>
    <source>
        <strain evidence="1">F60SS</strain>
        <tissue evidence="1">Leaves</tissue>
    </source>
</reference>
<dbReference type="EMBL" id="JAKUCV010007841">
    <property type="protein sequence ID" value="KAJ4821841.1"/>
    <property type="molecule type" value="Genomic_DNA"/>
</dbReference>
<comment type="caution">
    <text evidence="1">The sequence shown here is derived from an EMBL/GenBank/DDBJ whole genome shotgun (WGS) entry which is preliminary data.</text>
</comment>
<proteinExistence type="predicted"/>
<evidence type="ECO:0000313" key="2">
    <source>
        <dbReference type="Proteomes" id="UP001141552"/>
    </source>
</evidence>